<protein>
    <submittedName>
        <fullName evidence="3">ParA family protein</fullName>
    </submittedName>
</protein>
<reference evidence="4" key="1">
    <citation type="journal article" date="2019" name="Int. J. Syst. Evol. Microbiol.">
        <title>The Global Catalogue of Microorganisms (GCM) 10K type strain sequencing project: providing services to taxonomists for standard genome sequencing and annotation.</title>
        <authorList>
            <consortium name="The Broad Institute Genomics Platform"/>
            <consortium name="The Broad Institute Genome Sequencing Center for Infectious Disease"/>
            <person name="Wu L."/>
            <person name="Ma J."/>
        </authorList>
    </citation>
    <scope>NUCLEOTIDE SEQUENCE [LARGE SCALE GENOMIC DNA]</scope>
    <source>
        <strain evidence="4">KCTC 15012</strain>
    </source>
</reference>
<proteinExistence type="predicted"/>
<evidence type="ECO:0000259" key="2">
    <source>
        <dbReference type="Pfam" id="PF13614"/>
    </source>
</evidence>
<name>A0ABW5C8M4_9PROT</name>
<feature type="region of interest" description="Disordered" evidence="1">
    <location>
        <begin position="265"/>
        <end position="300"/>
    </location>
</feature>
<dbReference type="InterPro" id="IPR027417">
    <property type="entry name" value="P-loop_NTPase"/>
</dbReference>
<dbReference type="PANTHER" id="PTHR13696">
    <property type="entry name" value="P-LOOP CONTAINING NUCLEOSIDE TRIPHOSPHATE HYDROLASE"/>
    <property type="match status" value="1"/>
</dbReference>
<dbReference type="Pfam" id="PF13614">
    <property type="entry name" value="AAA_31"/>
    <property type="match status" value="1"/>
</dbReference>
<sequence>MAQTSPSSDAVPAATRVIAIANQKGGVGKTTTAINLATALAATRRSVLVIDLDPQGNASTGLGIDRTARAVTIYHVLLGEATLAEAMITTEIPGLSLIPSGVDLSGAELELIDFDRREQRLHDALDGAVAAFDYVLIDCPPSLNLLTLNALVGADAVLVPLQCEFFALEGVSHLIKTVERVRHAFNPGLELQGIVLTMFDRRNNLSEQVAADVRAYFGDKVYNTVIPRNVRVSEAPSHGKPVLIYDVKCSGSEAYLGLASELLRRERGLPPGPDGSEPGPGQAGADEDGDDDAIESDVRA</sequence>
<dbReference type="Gene3D" id="3.40.50.300">
    <property type="entry name" value="P-loop containing nucleotide triphosphate hydrolases"/>
    <property type="match status" value="1"/>
</dbReference>
<dbReference type="RefSeq" id="WP_377314233.1">
    <property type="nucleotide sequence ID" value="NZ_JBHUIY010000003.1"/>
</dbReference>
<feature type="compositionally biased region" description="Low complexity" evidence="1">
    <location>
        <begin position="274"/>
        <end position="284"/>
    </location>
</feature>
<organism evidence="3 4">
    <name type="scientific">Phaeospirillum tilakii</name>
    <dbReference type="NCBI Taxonomy" id="741673"/>
    <lineage>
        <taxon>Bacteria</taxon>
        <taxon>Pseudomonadati</taxon>
        <taxon>Pseudomonadota</taxon>
        <taxon>Alphaproteobacteria</taxon>
        <taxon>Rhodospirillales</taxon>
        <taxon>Rhodospirillaceae</taxon>
        <taxon>Phaeospirillum</taxon>
    </lineage>
</organism>
<dbReference type="CDD" id="cd02042">
    <property type="entry name" value="ParAB_family"/>
    <property type="match status" value="1"/>
</dbReference>
<accession>A0ABW5C8M4</accession>
<dbReference type="PANTHER" id="PTHR13696:SF52">
    <property type="entry name" value="PARA FAMILY PROTEIN CT_582"/>
    <property type="match status" value="1"/>
</dbReference>
<keyword evidence="4" id="KW-1185">Reference proteome</keyword>
<evidence type="ECO:0000256" key="1">
    <source>
        <dbReference type="SAM" id="MobiDB-lite"/>
    </source>
</evidence>
<dbReference type="Proteomes" id="UP001597296">
    <property type="component" value="Unassembled WGS sequence"/>
</dbReference>
<dbReference type="InterPro" id="IPR050678">
    <property type="entry name" value="DNA_Partitioning_ATPase"/>
</dbReference>
<feature type="domain" description="AAA" evidence="2">
    <location>
        <begin position="16"/>
        <end position="190"/>
    </location>
</feature>
<dbReference type="SUPFAM" id="SSF52540">
    <property type="entry name" value="P-loop containing nucleoside triphosphate hydrolases"/>
    <property type="match status" value="1"/>
</dbReference>
<feature type="compositionally biased region" description="Acidic residues" evidence="1">
    <location>
        <begin position="285"/>
        <end position="300"/>
    </location>
</feature>
<evidence type="ECO:0000313" key="3">
    <source>
        <dbReference type="EMBL" id="MFD2232692.1"/>
    </source>
</evidence>
<dbReference type="InterPro" id="IPR025669">
    <property type="entry name" value="AAA_dom"/>
</dbReference>
<dbReference type="EMBL" id="JBHUIY010000003">
    <property type="protein sequence ID" value="MFD2232692.1"/>
    <property type="molecule type" value="Genomic_DNA"/>
</dbReference>
<evidence type="ECO:0000313" key="4">
    <source>
        <dbReference type="Proteomes" id="UP001597296"/>
    </source>
</evidence>
<gene>
    <name evidence="3" type="ORF">ACFSNB_02615</name>
</gene>
<comment type="caution">
    <text evidence="3">The sequence shown here is derived from an EMBL/GenBank/DDBJ whole genome shotgun (WGS) entry which is preliminary data.</text>
</comment>